<dbReference type="GO" id="GO:0016740">
    <property type="term" value="F:transferase activity"/>
    <property type="evidence" value="ECO:0007669"/>
    <property type="project" value="UniProtKB-KW"/>
</dbReference>
<dbReference type="InterPro" id="IPR019896">
    <property type="entry name" value="Polysacch_pyruvyl_Trfase_CsaB"/>
</dbReference>
<dbReference type="NCBIfam" id="TIGR03609">
    <property type="entry name" value="S_layer_CsaB"/>
    <property type="match status" value="1"/>
</dbReference>
<dbReference type="STRING" id="402384.HM131_04980"/>
<dbReference type="KEGG" id="hmn:HM131_04980"/>
<evidence type="ECO:0000259" key="1">
    <source>
        <dbReference type="Pfam" id="PF04230"/>
    </source>
</evidence>
<dbReference type="PANTHER" id="PTHR36836">
    <property type="entry name" value="COLANIC ACID BIOSYNTHESIS PROTEIN WCAK"/>
    <property type="match status" value="1"/>
</dbReference>
<keyword evidence="2" id="KW-0808">Transferase</keyword>
<proteinExistence type="predicted"/>
<feature type="domain" description="Polysaccharide pyruvyl transferase" evidence="1">
    <location>
        <begin position="13"/>
        <end position="288"/>
    </location>
</feature>
<protein>
    <submittedName>
        <fullName evidence="2">Polysaccharide pyruvyl transferase CsaB</fullName>
    </submittedName>
</protein>
<dbReference type="AlphaFoldDB" id="A0A1W5ZSF3"/>
<gene>
    <name evidence="2" type="ORF">HM131_04980</name>
</gene>
<dbReference type="Pfam" id="PF04230">
    <property type="entry name" value="PS_pyruv_trans"/>
    <property type="match status" value="1"/>
</dbReference>
<dbReference type="PANTHER" id="PTHR36836:SF1">
    <property type="entry name" value="COLANIC ACID BIOSYNTHESIS PROTEIN WCAK"/>
    <property type="match status" value="1"/>
</dbReference>
<sequence length="353" mass="39400">MHVVLSGYFGFHNTGDEAILLSMIKSLRKEDPDIRITVLSNDPIHTSETYEVEAADRWNLKQIHLLLSQADGLISGGGSLLQDATGIKSIIYYTGVIRIAKLWRKPVFVYAQGMGPINSFLGKKLVKGALNKNVQITVRDEESMGLLKEIGVRNSMELVPDPVMALETNTLMSFWLEEKKLSHFITVSVRDWPTSVDYKEKIALALDAFAKSGYDIVFVPMHGEYDEQTSLEVTELMTEKAHIAPQYVPIEEKIAIVKKSELLVGMRLHSLIFAAIGHIPFVALSYDPKIDSFAKICDQPVAGHVSDDAWTEQDLVDTMERALTDTYAKSEAIVRLQKEADDTAAIALNYLSR</sequence>
<dbReference type="EMBL" id="CP020772">
    <property type="protein sequence ID" value="ARI76228.1"/>
    <property type="molecule type" value="Genomic_DNA"/>
</dbReference>
<dbReference type="OrthoDB" id="3199616at2"/>
<dbReference type="InterPro" id="IPR007345">
    <property type="entry name" value="Polysacch_pyruvyl_Trfase"/>
</dbReference>
<reference evidence="2 3" key="1">
    <citation type="submission" date="2017-04" db="EMBL/GenBank/DDBJ databases">
        <title>The whole genome sequencing and assembly of Halobacillus mangrovi strain.</title>
        <authorList>
            <person name="Lee S.-J."/>
            <person name="Park M.-K."/>
            <person name="Kim J.-Y."/>
            <person name="Lee Y.-J."/>
            <person name="Yi H."/>
            <person name="Bahn Y.-S."/>
            <person name="Kim J.F."/>
            <person name="Lee D.-W."/>
        </authorList>
    </citation>
    <scope>NUCLEOTIDE SEQUENCE [LARGE SCALE GENOMIC DNA]</scope>
    <source>
        <strain evidence="2 3">KTB 131</strain>
    </source>
</reference>
<evidence type="ECO:0000313" key="2">
    <source>
        <dbReference type="EMBL" id="ARI76228.1"/>
    </source>
</evidence>
<organism evidence="2 3">
    <name type="scientific">Halobacillus mangrovi</name>
    <dbReference type="NCBI Taxonomy" id="402384"/>
    <lineage>
        <taxon>Bacteria</taxon>
        <taxon>Bacillati</taxon>
        <taxon>Bacillota</taxon>
        <taxon>Bacilli</taxon>
        <taxon>Bacillales</taxon>
        <taxon>Bacillaceae</taxon>
        <taxon>Halobacillus</taxon>
    </lineage>
</organism>
<dbReference type="Proteomes" id="UP000192527">
    <property type="component" value="Chromosome"/>
</dbReference>
<evidence type="ECO:0000313" key="3">
    <source>
        <dbReference type="Proteomes" id="UP000192527"/>
    </source>
</evidence>
<accession>A0A1W5ZSF3</accession>
<name>A0A1W5ZSF3_9BACI</name>
<keyword evidence="3" id="KW-1185">Reference proteome</keyword>